<name>A0AAV7QE62_PLEWA</name>
<reference evidence="2" key="1">
    <citation type="journal article" date="2022" name="bioRxiv">
        <title>Sequencing and chromosome-scale assembly of the giantPleurodeles waltlgenome.</title>
        <authorList>
            <person name="Brown T."/>
            <person name="Elewa A."/>
            <person name="Iarovenko S."/>
            <person name="Subramanian E."/>
            <person name="Araus A.J."/>
            <person name="Petzold A."/>
            <person name="Susuki M."/>
            <person name="Suzuki K.-i.T."/>
            <person name="Hayashi T."/>
            <person name="Toyoda A."/>
            <person name="Oliveira C."/>
            <person name="Osipova E."/>
            <person name="Leigh N.D."/>
            <person name="Simon A."/>
            <person name="Yun M.H."/>
        </authorList>
    </citation>
    <scope>NUCLEOTIDE SEQUENCE</scope>
    <source>
        <strain evidence="2">20211129_DDA</strain>
        <tissue evidence="2">Liver</tissue>
    </source>
</reference>
<gene>
    <name evidence="2" type="ORF">NDU88_003187</name>
</gene>
<dbReference type="AlphaFoldDB" id="A0AAV7QE62"/>
<evidence type="ECO:0000313" key="3">
    <source>
        <dbReference type="Proteomes" id="UP001066276"/>
    </source>
</evidence>
<comment type="caution">
    <text evidence="2">The sequence shown here is derived from an EMBL/GenBank/DDBJ whole genome shotgun (WGS) entry which is preliminary data.</text>
</comment>
<organism evidence="2 3">
    <name type="scientific">Pleurodeles waltl</name>
    <name type="common">Iberian ribbed newt</name>
    <dbReference type="NCBI Taxonomy" id="8319"/>
    <lineage>
        <taxon>Eukaryota</taxon>
        <taxon>Metazoa</taxon>
        <taxon>Chordata</taxon>
        <taxon>Craniata</taxon>
        <taxon>Vertebrata</taxon>
        <taxon>Euteleostomi</taxon>
        <taxon>Amphibia</taxon>
        <taxon>Batrachia</taxon>
        <taxon>Caudata</taxon>
        <taxon>Salamandroidea</taxon>
        <taxon>Salamandridae</taxon>
        <taxon>Pleurodelinae</taxon>
        <taxon>Pleurodeles</taxon>
    </lineage>
</organism>
<evidence type="ECO:0000313" key="2">
    <source>
        <dbReference type="EMBL" id="KAJ1136773.1"/>
    </source>
</evidence>
<dbReference type="EMBL" id="JANPWB010000010">
    <property type="protein sequence ID" value="KAJ1136773.1"/>
    <property type="molecule type" value="Genomic_DNA"/>
</dbReference>
<dbReference type="Proteomes" id="UP001066276">
    <property type="component" value="Chromosome 6"/>
</dbReference>
<evidence type="ECO:0000256" key="1">
    <source>
        <dbReference type="SAM" id="MobiDB-lite"/>
    </source>
</evidence>
<keyword evidence="3" id="KW-1185">Reference proteome</keyword>
<proteinExistence type="predicted"/>
<sequence length="240" mass="25418">MWLGPTSGLLVRRAASSDVVYSDEALQSPPSGRLQHLRCVGKPGPGPLACSTILQRSSSMSSPGTGASSVPQGPGLQNCPGGPSFQAISPHEVPSACWFSLTSLLRCPQFRVEARPPPGRAPYRCDGCRRGSPTGISTVPLGNPPRRPRPQGPCAVAALRANAATPPRCLCVGLCARLRASHHCPTRARRTANKGSSVSGRPSAAERALHCSHWPHVFLLMPDKPGYEHGALTARVRHLR</sequence>
<accession>A0AAV7QE62</accession>
<feature type="compositionally biased region" description="Low complexity" evidence="1">
    <location>
        <begin position="57"/>
        <end position="69"/>
    </location>
</feature>
<feature type="region of interest" description="Disordered" evidence="1">
    <location>
        <begin position="56"/>
        <end position="83"/>
    </location>
</feature>
<protein>
    <submittedName>
        <fullName evidence="2">Uncharacterized protein</fullName>
    </submittedName>
</protein>